<protein>
    <submittedName>
        <fullName evidence="1">Uncharacterized protein</fullName>
    </submittedName>
</protein>
<dbReference type="AlphaFoldDB" id="A0A5J4ZWY5"/>
<sequence length="111" mass="11702">MASDGKDGDKSTSSVVLGIFPFRDVCRSFAPTSIVIPLPMLDNGNFDFSPHPSLLVPNGHVDTLNNSNSANLDVVNDEPLPITEPVLAHAPVILPSPVMPPRSCQATSLLG</sequence>
<organism evidence="1 2">
    <name type="scientific">Nyssa sinensis</name>
    <dbReference type="NCBI Taxonomy" id="561372"/>
    <lineage>
        <taxon>Eukaryota</taxon>
        <taxon>Viridiplantae</taxon>
        <taxon>Streptophyta</taxon>
        <taxon>Embryophyta</taxon>
        <taxon>Tracheophyta</taxon>
        <taxon>Spermatophyta</taxon>
        <taxon>Magnoliopsida</taxon>
        <taxon>eudicotyledons</taxon>
        <taxon>Gunneridae</taxon>
        <taxon>Pentapetalae</taxon>
        <taxon>asterids</taxon>
        <taxon>Cornales</taxon>
        <taxon>Nyssaceae</taxon>
        <taxon>Nyssa</taxon>
    </lineage>
</organism>
<evidence type="ECO:0000313" key="1">
    <source>
        <dbReference type="EMBL" id="KAA8521557.1"/>
    </source>
</evidence>
<name>A0A5J4ZWY5_9ASTE</name>
<keyword evidence="2" id="KW-1185">Reference proteome</keyword>
<proteinExistence type="predicted"/>
<reference evidence="1 2" key="1">
    <citation type="submission" date="2019-09" db="EMBL/GenBank/DDBJ databases">
        <title>A chromosome-level genome assembly of the Chinese tupelo Nyssa sinensis.</title>
        <authorList>
            <person name="Yang X."/>
            <person name="Kang M."/>
            <person name="Yang Y."/>
            <person name="Xiong H."/>
            <person name="Wang M."/>
            <person name="Zhang Z."/>
            <person name="Wang Z."/>
            <person name="Wu H."/>
            <person name="Ma T."/>
            <person name="Liu J."/>
            <person name="Xi Z."/>
        </authorList>
    </citation>
    <scope>NUCLEOTIDE SEQUENCE [LARGE SCALE GENOMIC DNA]</scope>
    <source>
        <strain evidence="1">J267</strain>
        <tissue evidence="1">Leaf</tissue>
    </source>
</reference>
<dbReference type="EMBL" id="CM018048">
    <property type="protein sequence ID" value="KAA8521557.1"/>
    <property type="molecule type" value="Genomic_DNA"/>
</dbReference>
<gene>
    <name evidence="1" type="ORF">F0562_012230</name>
</gene>
<evidence type="ECO:0000313" key="2">
    <source>
        <dbReference type="Proteomes" id="UP000325577"/>
    </source>
</evidence>
<dbReference type="Proteomes" id="UP000325577">
    <property type="component" value="Linkage Group LG5"/>
</dbReference>
<accession>A0A5J4ZWY5</accession>